<dbReference type="GO" id="GO:0005524">
    <property type="term" value="F:ATP binding"/>
    <property type="evidence" value="ECO:0007669"/>
    <property type="project" value="EnsemblFungi"/>
</dbReference>
<dbReference type="PANTHER" id="PTHR15323">
    <property type="entry name" value="D123 PROTEIN"/>
    <property type="match status" value="1"/>
</dbReference>
<gene>
    <name evidence="2" type="ORF">WICANDRAFT_87577</name>
</gene>
<evidence type="ECO:0000313" key="2">
    <source>
        <dbReference type="EMBL" id="ODQ62248.1"/>
    </source>
</evidence>
<reference evidence="2 3" key="1">
    <citation type="journal article" date="2016" name="Proc. Natl. Acad. Sci. U.S.A.">
        <title>Comparative genomics of biotechnologically important yeasts.</title>
        <authorList>
            <person name="Riley R."/>
            <person name="Haridas S."/>
            <person name="Wolfe K.H."/>
            <person name="Lopes M.R."/>
            <person name="Hittinger C.T."/>
            <person name="Goeker M."/>
            <person name="Salamov A.A."/>
            <person name="Wisecaver J.H."/>
            <person name="Long T.M."/>
            <person name="Calvey C.H."/>
            <person name="Aerts A.L."/>
            <person name="Barry K.W."/>
            <person name="Choi C."/>
            <person name="Clum A."/>
            <person name="Coughlan A.Y."/>
            <person name="Deshpande S."/>
            <person name="Douglass A.P."/>
            <person name="Hanson S.J."/>
            <person name="Klenk H.-P."/>
            <person name="LaButti K.M."/>
            <person name="Lapidus A."/>
            <person name="Lindquist E.A."/>
            <person name="Lipzen A.M."/>
            <person name="Meier-Kolthoff J.P."/>
            <person name="Ohm R.A."/>
            <person name="Otillar R.P."/>
            <person name="Pangilinan J.L."/>
            <person name="Peng Y."/>
            <person name="Rokas A."/>
            <person name="Rosa C.A."/>
            <person name="Scheuner C."/>
            <person name="Sibirny A.A."/>
            <person name="Slot J.C."/>
            <person name="Stielow J.B."/>
            <person name="Sun H."/>
            <person name="Kurtzman C.P."/>
            <person name="Blackwell M."/>
            <person name="Grigoriev I.V."/>
            <person name="Jeffries T.W."/>
        </authorList>
    </citation>
    <scope>NUCLEOTIDE SEQUENCE [LARGE SCALE GENOMIC DNA]</scope>
    <source>
        <strain evidence="3">ATCC 58044 / CBS 1984 / NCYC 433 / NRRL Y-366-8</strain>
    </source>
</reference>
<evidence type="ECO:0000313" key="3">
    <source>
        <dbReference type="Proteomes" id="UP000094112"/>
    </source>
</evidence>
<dbReference type="GO" id="GO:0044183">
    <property type="term" value="F:protein folding chaperone"/>
    <property type="evidence" value="ECO:0007669"/>
    <property type="project" value="EnsemblFungi"/>
</dbReference>
<dbReference type="EMBL" id="KV454208">
    <property type="protein sequence ID" value="ODQ62248.1"/>
    <property type="molecule type" value="Genomic_DNA"/>
</dbReference>
<dbReference type="PANTHER" id="PTHR15323:SF6">
    <property type="entry name" value="CELL DIVISION CYCLE PROTEIN 123 HOMOLOG"/>
    <property type="match status" value="1"/>
</dbReference>
<dbReference type="OrthoDB" id="360540at2759"/>
<accession>A0A1E3PA52</accession>
<dbReference type="GeneID" id="30203363"/>
<organism evidence="2 3">
    <name type="scientific">Wickerhamomyces anomalus (strain ATCC 58044 / CBS 1984 / NCYC 433 / NRRL Y-366-8)</name>
    <name type="common">Yeast</name>
    <name type="synonym">Hansenula anomala</name>
    <dbReference type="NCBI Taxonomy" id="683960"/>
    <lineage>
        <taxon>Eukaryota</taxon>
        <taxon>Fungi</taxon>
        <taxon>Dikarya</taxon>
        <taxon>Ascomycota</taxon>
        <taxon>Saccharomycotina</taxon>
        <taxon>Saccharomycetes</taxon>
        <taxon>Phaffomycetales</taxon>
        <taxon>Wickerhamomycetaceae</taxon>
        <taxon>Wickerhamomyces</taxon>
    </lineage>
</organism>
<dbReference type="Proteomes" id="UP000094112">
    <property type="component" value="Unassembled WGS sequence"/>
</dbReference>
<protein>
    <submittedName>
        <fullName evidence="2">Uncharacterized protein</fullName>
    </submittedName>
</protein>
<dbReference type="STRING" id="683960.A0A1E3PA52"/>
<dbReference type="InterPro" id="IPR009772">
    <property type="entry name" value="CDC123"/>
</dbReference>
<evidence type="ECO:0000256" key="1">
    <source>
        <dbReference type="ARBA" id="ARBA00011047"/>
    </source>
</evidence>
<comment type="similarity">
    <text evidence="1">Belongs to the CDC123 family.</text>
</comment>
<sequence>NYINNNGPVTPKLNWSAPKDATWIIATNTMKCENASDIYLLLKSSNYITHDLSSAFDEVKPEQEELLRKWFNINPALEFRCFVKDRRIIGITQRDLNYYDYLDNLSEKIRDLIDEFFEDVLAESFADESFVFDVYLPRPFDRVWLIDINPFARKTDSLLYTWHELATTEVDDDFDYGLRLITETNKGRFAVKEHSENQVPQDVVDASLDPSMMVELAKEWQELQLKQEGPA</sequence>
<dbReference type="Pfam" id="PF07065">
    <property type="entry name" value="D123"/>
    <property type="match status" value="1"/>
</dbReference>
<dbReference type="GO" id="GO:0000287">
    <property type="term" value="F:magnesium ion binding"/>
    <property type="evidence" value="ECO:0007669"/>
    <property type="project" value="EnsemblFungi"/>
</dbReference>
<proteinExistence type="inferred from homology"/>
<dbReference type="GO" id="GO:1905143">
    <property type="term" value="P:eukaryotic translation initiation factor 2 complex assembly"/>
    <property type="evidence" value="ECO:0007669"/>
    <property type="project" value="EnsemblFungi"/>
</dbReference>
<dbReference type="RefSeq" id="XP_019041455.1">
    <property type="nucleotide sequence ID" value="XM_019186117.1"/>
</dbReference>
<feature type="non-terminal residue" evidence="2">
    <location>
        <position position="1"/>
    </location>
</feature>
<name>A0A1E3PA52_WICAA</name>
<dbReference type="AlphaFoldDB" id="A0A1E3PA52"/>
<dbReference type="GO" id="GO:0005737">
    <property type="term" value="C:cytoplasm"/>
    <property type="evidence" value="ECO:0007669"/>
    <property type="project" value="TreeGrafter"/>
</dbReference>
<keyword evidence="3" id="KW-1185">Reference proteome</keyword>